<feature type="compositionally biased region" description="Pro residues" evidence="9">
    <location>
        <begin position="214"/>
        <end position="225"/>
    </location>
</feature>
<keyword evidence="7" id="KW-0325">Glycoprotein</keyword>
<organism evidence="12 13">
    <name type="scientific">Vanilla planifolia</name>
    <name type="common">Vanilla</name>
    <dbReference type="NCBI Taxonomy" id="51239"/>
    <lineage>
        <taxon>Eukaryota</taxon>
        <taxon>Viridiplantae</taxon>
        <taxon>Streptophyta</taxon>
        <taxon>Embryophyta</taxon>
        <taxon>Tracheophyta</taxon>
        <taxon>Spermatophyta</taxon>
        <taxon>Magnoliopsida</taxon>
        <taxon>Liliopsida</taxon>
        <taxon>Asparagales</taxon>
        <taxon>Orchidaceae</taxon>
        <taxon>Vanilloideae</taxon>
        <taxon>Vanilleae</taxon>
        <taxon>Vanilla</taxon>
    </lineage>
</organism>
<evidence type="ECO:0000256" key="1">
    <source>
        <dbReference type="ARBA" id="ARBA00004613"/>
    </source>
</evidence>
<sequence>MDFAGYGGFHLLPLIVALLLSSWTPALVSSVAGGGQINSNSVLVALLDSHYTELAELVEKALLLPTLEEAVGRHNLTVFAPRNEALERKLDPEFKRFLLEPGNLKSLQTLILFHFVPSCIYTSSFPSARHRTLAGDHVELSRSRSGEHCVDSAVVVHPDAVVRPDGVIHGIESLLVPRSVQEDFNRRRNLADISAVLPTGAPEVDPRTHRLKKPAPPSPAGSPPALPIYDAIAPGPDIAPAPAPGPGSCKHWFDGHRQIKDFIQTLVLYGGYNEFADILVNLTSLATEMGRLVSEGYVLTVLAPNDEAMAKLSADQLSEPGAPEQIIYYLLIPEYQTEESMYNAVRRFGKVRYDTLRLPHKIVAREADGSVKFGQGEGSAYLFDPDIYTDGRISVQGIDTVLFPPEEKSPALPNTVTKKSSPAVNTTTVKPRRGKLLELGCHVLDAFLDRARFTACL</sequence>
<feature type="chain" id="PRO_5032866342" description="FAS1 domain-containing protein" evidence="10">
    <location>
        <begin position="29"/>
        <end position="457"/>
    </location>
</feature>
<evidence type="ECO:0000256" key="4">
    <source>
        <dbReference type="ARBA" id="ARBA00022729"/>
    </source>
</evidence>
<keyword evidence="13" id="KW-1185">Reference proteome</keyword>
<comment type="similarity">
    <text evidence="2">Belongs to the fasciclin-like AGP family.</text>
</comment>
<feature type="domain" description="FAS1" evidence="11">
    <location>
        <begin position="38"/>
        <end position="175"/>
    </location>
</feature>
<evidence type="ECO:0000256" key="2">
    <source>
        <dbReference type="ARBA" id="ARBA00007843"/>
    </source>
</evidence>
<dbReference type="InterPro" id="IPR036378">
    <property type="entry name" value="FAS1_dom_sf"/>
</dbReference>
<dbReference type="PROSITE" id="PS50213">
    <property type="entry name" value="FAS1"/>
    <property type="match status" value="2"/>
</dbReference>
<keyword evidence="4 10" id="KW-0732">Signal</keyword>
<keyword evidence="6" id="KW-0654">Proteoglycan</keyword>
<dbReference type="InterPro" id="IPR044654">
    <property type="entry name" value="FLA15/16/17/18"/>
</dbReference>
<gene>
    <name evidence="12" type="ORF">HPP92_018631</name>
</gene>
<evidence type="ECO:0000259" key="11">
    <source>
        <dbReference type="PROSITE" id="PS50213"/>
    </source>
</evidence>
<dbReference type="AlphaFoldDB" id="A0A835UPJ5"/>
<evidence type="ECO:0000313" key="12">
    <source>
        <dbReference type="EMBL" id="KAG0467051.1"/>
    </source>
</evidence>
<dbReference type="SUPFAM" id="SSF82153">
    <property type="entry name" value="FAS1 domain"/>
    <property type="match status" value="2"/>
</dbReference>
<accession>A0A835UPJ5</accession>
<reference evidence="12 13" key="1">
    <citation type="journal article" date="2020" name="Nat. Food">
        <title>A phased Vanilla planifolia genome enables genetic improvement of flavour and production.</title>
        <authorList>
            <person name="Hasing T."/>
            <person name="Tang H."/>
            <person name="Brym M."/>
            <person name="Khazi F."/>
            <person name="Huang T."/>
            <person name="Chambers A.H."/>
        </authorList>
    </citation>
    <scope>NUCLEOTIDE SEQUENCE [LARGE SCALE GENOMIC DNA]</scope>
    <source>
        <tissue evidence="12">Leaf</tissue>
    </source>
</reference>
<dbReference type="PANTHER" id="PTHR32499:SF3">
    <property type="entry name" value="FASCICLIN-LIKE ARABINOGALACTAN PROTEIN 16"/>
    <property type="match status" value="1"/>
</dbReference>
<feature type="signal peptide" evidence="10">
    <location>
        <begin position="1"/>
        <end position="28"/>
    </location>
</feature>
<protein>
    <recommendedName>
        <fullName evidence="11">FAS1 domain-containing protein</fullName>
    </recommendedName>
</protein>
<dbReference type="Pfam" id="PF02469">
    <property type="entry name" value="Fasciclin"/>
    <property type="match status" value="2"/>
</dbReference>
<evidence type="ECO:0000256" key="3">
    <source>
        <dbReference type="ARBA" id="ARBA00022525"/>
    </source>
</evidence>
<dbReference type="PANTHER" id="PTHR32499">
    <property type="entry name" value="FASCICLIN-LIKE ARABINOGALACTAN PROTEIN 16"/>
    <property type="match status" value="1"/>
</dbReference>
<dbReference type="InterPro" id="IPR000782">
    <property type="entry name" value="FAS1_domain"/>
</dbReference>
<keyword evidence="3" id="KW-0964">Secreted</keyword>
<comment type="function">
    <text evidence="8">May be a cell surface adhesion protein.</text>
</comment>
<dbReference type="SMART" id="SM00554">
    <property type="entry name" value="FAS1"/>
    <property type="match status" value="2"/>
</dbReference>
<feature type="domain" description="FAS1" evidence="11">
    <location>
        <begin position="259"/>
        <end position="387"/>
    </location>
</feature>
<evidence type="ECO:0000256" key="10">
    <source>
        <dbReference type="SAM" id="SignalP"/>
    </source>
</evidence>
<evidence type="ECO:0000313" key="13">
    <source>
        <dbReference type="Proteomes" id="UP000636800"/>
    </source>
</evidence>
<name>A0A835UPJ5_VANPL</name>
<comment type="subcellular location">
    <subcellularLocation>
        <location evidence="1">Secreted</location>
    </subcellularLocation>
</comment>
<keyword evidence="5" id="KW-0677">Repeat</keyword>
<evidence type="ECO:0000256" key="7">
    <source>
        <dbReference type="ARBA" id="ARBA00023180"/>
    </source>
</evidence>
<evidence type="ECO:0000256" key="6">
    <source>
        <dbReference type="ARBA" id="ARBA00022974"/>
    </source>
</evidence>
<proteinExistence type="inferred from homology"/>
<comment type="caution">
    <text evidence="12">The sequence shown here is derived from an EMBL/GenBank/DDBJ whole genome shotgun (WGS) entry which is preliminary data.</text>
</comment>
<dbReference type="Proteomes" id="UP000636800">
    <property type="component" value="Unassembled WGS sequence"/>
</dbReference>
<dbReference type="Gene3D" id="2.30.180.10">
    <property type="entry name" value="FAS1 domain"/>
    <property type="match status" value="2"/>
</dbReference>
<evidence type="ECO:0000256" key="8">
    <source>
        <dbReference type="ARBA" id="ARBA00024686"/>
    </source>
</evidence>
<dbReference type="EMBL" id="JADCNL010000009">
    <property type="protein sequence ID" value="KAG0467051.1"/>
    <property type="molecule type" value="Genomic_DNA"/>
</dbReference>
<evidence type="ECO:0000256" key="5">
    <source>
        <dbReference type="ARBA" id="ARBA00022737"/>
    </source>
</evidence>
<evidence type="ECO:0000256" key="9">
    <source>
        <dbReference type="SAM" id="MobiDB-lite"/>
    </source>
</evidence>
<dbReference type="GO" id="GO:0005576">
    <property type="term" value="C:extracellular region"/>
    <property type="evidence" value="ECO:0007669"/>
    <property type="project" value="UniProtKB-SubCell"/>
</dbReference>
<dbReference type="FunFam" id="2.30.180.10:FF:000011">
    <property type="entry name" value="Fasciclin-like arabinogalactan protein 16"/>
    <property type="match status" value="1"/>
</dbReference>
<feature type="region of interest" description="Disordered" evidence="9">
    <location>
        <begin position="199"/>
        <end position="225"/>
    </location>
</feature>